<dbReference type="AlphaFoldDB" id="A0A3N1ZTH4"/>
<dbReference type="Proteomes" id="UP000275749">
    <property type="component" value="Unassembled WGS sequence"/>
</dbReference>
<evidence type="ECO:0000259" key="2">
    <source>
        <dbReference type="Pfam" id="PF09350"/>
    </source>
</evidence>
<accession>A0A3N1ZTH4</accession>
<dbReference type="InterPro" id="IPR018961">
    <property type="entry name" value="DnaJ_homolog_subfam-C_membr-28"/>
</dbReference>
<organism evidence="3 4">
    <name type="scientific">Luteococcus japonicus</name>
    <dbReference type="NCBI Taxonomy" id="33984"/>
    <lineage>
        <taxon>Bacteria</taxon>
        <taxon>Bacillati</taxon>
        <taxon>Actinomycetota</taxon>
        <taxon>Actinomycetes</taxon>
        <taxon>Propionibacteriales</taxon>
        <taxon>Propionibacteriaceae</taxon>
        <taxon>Luteococcus</taxon>
    </lineage>
</organism>
<comment type="caution">
    <text evidence="3">The sequence shown here is derived from an EMBL/GenBank/DDBJ whole genome shotgun (WGS) entry which is preliminary data.</text>
</comment>
<evidence type="ECO:0000313" key="4">
    <source>
        <dbReference type="Proteomes" id="UP000275749"/>
    </source>
</evidence>
<feature type="region of interest" description="Disordered" evidence="1">
    <location>
        <begin position="55"/>
        <end position="76"/>
    </location>
</feature>
<name>A0A3N1ZTH4_9ACTN</name>
<evidence type="ECO:0000256" key="1">
    <source>
        <dbReference type="SAM" id="MobiDB-lite"/>
    </source>
</evidence>
<feature type="domain" description="DnaJ homologue subfamily C member 28 conserved" evidence="2">
    <location>
        <begin position="44"/>
        <end position="113"/>
    </location>
</feature>
<dbReference type="Pfam" id="PF09350">
    <property type="entry name" value="DJC28_CD"/>
    <property type="match status" value="1"/>
</dbReference>
<dbReference type="EMBL" id="RKHG01000001">
    <property type="protein sequence ID" value="ROR54154.1"/>
    <property type="molecule type" value="Genomic_DNA"/>
</dbReference>
<sequence>MPDGFGGSVGWTSGPQSLAAGPKCVLGRFYHGVMPEEPLRFESWIDRQIREATERGEFSNLPGEGKPLTDLGRPGEDPDWWARRKLAKEDLRGAMPGPLAVRREKQDILETLADVRDEATARAIVEDLNVRIKQTNLTPIAGRTIITGLLDVEQTLERWRSGRR</sequence>
<protein>
    <submittedName>
        <fullName evidence="3">Uncharacterized protein DUF1992</fullName>
    </submittedName>
</protein>
<evidence type="ECO:0000313" key="3">
    <source>
        <dbReference type="EMBL" id="ROR54154.1"/>
    </source>
</evidence>
<reference evidence="3 4" key="1">
    <citation type="submission" date="2018-11" db="EMBL/GenBank/DDBJ databases">
        <title>Sequencing the genomes of 1000 actinobacteria strains.</title>
        <authorList>
            <person name="Klenk H.-P."/>
        </authorList>
    </citation>
    <scope>NUCLEOTIDE SEQUENCE [LARGE SCALE GENOMIC DNA]</scope>
    <source>
        <strain evidence="3 4">DSM 10546</strain>
    </source>
</reference>
<proteinExistence type="predicted"/>
<gene>
    <name evidence="3" type="ORF">EDD41_1345</name>
</gene>